<name>A0ABS1CMM2_9GAMM</name>
<evidence type="ECO:0000313" key="2">
    <source>
        <dbReference type="EMBL" id="MBK1633145.1"/>
    </source>
</evidence>
<protein>
    <submittedName>
        <fullName evidence="2">Pilus assembly protein PilZ</fullName>
    </submittedName>
</protein>
<proteinExistence type="predicted"/>
<sequence length="118" mass="13304">MDPEPQSGRQRILSFAIRDKQALYAAYMPFVRNGGLFIPTSKRYRLGDELFLLLQLMDEQERIPVAGTVVWITPAGAEGNRQIGVGIQFSEHDKGDARRKIEEYLAGGLEAERPTHTM</sequence>
<accession>A0ABS1CMM2</accession>
<evidence type="ECO:0000313" key="3">
    <source>
        <dbReference type="Proteomes" id="UP000748752"/>
    </source>
</evidence>
<dbReference type="InterPro" id="IPR009875">
    <property type="entry name" value="PilZ_domain"/>
</dbReference>
<reference evidence="2 3" key="1">
    <citation type="journal article" date="2020" name="Microorganisms">
        <title>Osmotic Adaptation and Compatible Solute Biosynthesis of Phototrophic Bacteria as Revealed from Genome Analyses.</title>
        <authorList>
            <person name="Imhoff J.F."/>
            <person name="Rahn T."/>
            <person name="Kunzel S."/>
            <person name="Keller A."/>
            <person name="Neulinger S.C."/>
        </authorList>
    </citation>
    <scope>NUCLEOTIDE SEQUENCE [LARGE SCALE GENOMIC DNA]</scope>
    <source>
        <strain evidence="2 3">DSM 6210</strain>
    </source>
</reference>
<evidence type="ECO:0000259" key="1">
    <source>
        <dbReference type="Pfam" id="PF07238"/>
    </source>
</evidence>
<dbReference type="Gene3D" id="2.40.10.220">
    <property type="entry name" value="predicted glycosyltransferase like domains"/>
    <property type="match status" value="1"/>
</dbReference>
<gene>
    <name evidence="2" type="ORF">CKO31_20795</name>
</gene>
<dbReference type="Pfam" id="PF07238">
    <property type="entry name" value="PilZ"/>
    <property type="match status" value="1"/>
</dbReference>
<dbReference type="RefSeq" id="WP_200241163.1">
    <property type="nucleotide sequence ID" value="NZ_NRRV01000069.1"/>
</dbReference>
<comment type="caution">
    <text evidence="2">The sequence shown here is derived from an EMBL/GenBank/DDBJ whole genome shotgun (WGS) entry which is preliminary data.</text>
</comment>
<keyword evidence="3" id="KW-1185">Reference proteome</keyword>
<organism evidence="2 3">
    <name type="scientific">Thiohalocapsa halophila</name>
    <dbReference type="NCBI Taxonomy" id="69359"/>
    <lineage>
        <taxon>Bacteria</taxon>
        <taxon>Pseudomonadati</taxon>
        <taxon>Pseudomonadota</taxon>
        <taxon>Gammaproteobacteria</taxon>
        <taxon>Chromatiales</taxon>
        <taxon>Chromatiaceae</taxon>
        <taxon>Thiohalocapsa</taxon>
    </lineage>
</organism>
<dbReference type="EMBL" id="NRRV01000069">
    <property type="protein sequence ID" value="MBK1633145.1"/>
    <property type="molecule type" value="Genomic_DNA"/>
</dbReference>
<feature type="domain" description="PilZ" evidence="1">
    <location>
        <begin position="15"/>
        <end position="106"/>
    </location>
</feature>
<dbReference type="Proteomes" id="UP000748752">
    <property type="component" value="Unassembled WGS sequence"/>
</dbReference>